<dbReference type="EMBL" id="QMFB01000048">
    <property type="protein sequence ID" value="RAV09693.1"/>
    <property type="molecule type" value="Genomic_DNA"/>
</dbReference>
<comment type="caution">
    <text evidence="1">The sequence shown here is derived from an EMBL/GenBank/DDBJ whole genome shotgun (WGS) entry which is preliminary data.</text>
</comment>
<evidence type="ECO:0000313" key="2">
    <source>
        <dbReference type="Proteomes" id="UP000250369"/>
    </source>
</evidence>
<dbReference type="Proteomes" id="UP000250369">
    <property type="component" value="Unassembled WGS sequence"/>
</dbReference>
<proteinExistence type="predicted"/>
<keyword evidence="2" id="KW-1185">Reference proteome</keyword>
<gene>
    <name evidence="1" type="ORF">DQG23_39180</name>
</gene>
<reference evidence="1 2" key="1">
    <citation type="journal article" date="2009" name="Int. J. Syst. Evol. Microbiol.">
        <title>Paenibacillus contaminans sp. nov., isolated from a contaminated laboratory plate.</title>
        <authorList>
            <person name="Chou J.H."/>
            <person name="Lee J.H."/>
            <person name="Lin M.C."/>
            <person name="Chang P.S."/>
            <person name="Arun A.B."/>
            <person name="Young C.C."/>
            <person name="Chen W.M."/>
        </authorList>
    </citation>
    <scope>NUCLEOTIDE SEQUENCE [LARGE SCALE GENOMIC DNA]</scope>
    <source>
        <strain evidence="1 2">CKOBP-6</strain>
    </source>
</reference>
<dbReference type="AlphaFoldDB" id="A0A329LSY5"/>
<name>A0A329LSY5_9BACL</name>
<organism evidence="1 2">
    <name type="scientific">Paenibacillus contaminans</name>
    <dbReference type="NCBI Taxonomy" id="450362"/>
    <lineage>
        <taxon>Bacteria</taxon>
        <taxon>Bacillati</taxon>
        <taxon>Bacillota</taxon>
        <taxon>Bacilli</taxon>
        <taxon>Bacillales</taxon>
        <taxon>Paenibacillaceae</taxon>
        <taxon>Paenibacillus</taxon>
    </lineage>
</organism>
<accession>A0A329LSY5</accession>
<sequence>MNQEAERPSRALFFYCDANYAPFSYFLPKYGRIVRAVYEKYGKDGAASNCHRFAGPASERM</sequence>
<protein>
    <submittedName>
        <fullName evidence="1">Uncharacterized protein</fullName>
    </submittedName>
</protein>
<evidence type="ECO:0000313" key="1">
    <source>
        <dbReference type="EMBL" id="RAV09693.1"/>
    </source>
</evidence>